<dbReference type="AlphaFoldDB" id="A0A5A9W3T2"/>
<dbReference type="Pfam" id="PF16448">
    <property type="entry name" value="LapD_MoxY_N"/>
    <property type="match status" value="1"/>
</dbReference>
<dbReference type="Pfam" id="PF00990">
    <property type="entry name" value="GGDEF"/>
    <property type="match status" value="1"/>
</dbReference>
<feature type="domain" description="EAL" evidence="2">
    <location>
        <begin position="410"/>
        <end position="643"/>
    </location>
</feature>
<accession>A0A5A9W3T2</accession>
<dbReference type="SUPFAM" id="SSF141868">
    <property type="entry name" value="EAL domain-like"/>
    <property type="match status" value="1"/>
</dbReference>
<dbReference type="InterPro" id="IPR032244">
    <property type="entry name" value="LapD_MoxY_N"/>
</dbReference>
<evidence type="ECO:0000259" key="3">
    <source>
        <dbReference type="PROSITE" id="PS50885"/>
    </source>
</evidence>
<name>A0A5A9W3T2_9GAMM</name>
<dbReference type="SMART" id="SM00267">
    <property type="entry name" value="GGDEF"/>
    <property type="match status" value="1"/>
</dbReference>
<evidence type="ECO:0000256" key="1">
    <source>
        <dbReference type="SAM" id="Phobius"/>
    </source>
</evidence>
<dbReference type="Gene3D" id="3.20.20.450">
    <property type="entry name" value="EAL domain"/>
    <property type="match status" value="1"/>
</dbReference>
<dbReference type="PANTHER" id="PTHR33121:SF23">
    <property type="entry name" value="CYCLIC DI-GMP PHOSPHODIESTERASE PDEB"/>
    <property type="match status" value="1"/>
</dbReference>
<dbReference type="SUPFAM" id="SSF55073">
    <property type="entry name" value="Nucleotide cyclase"/>
    <property type="match status" value="1"/>
</dbReference>
<evidence type="ECO:0000259" key="2">
    <source>
        <dbReference type="PROSITE" id="PS50883"/>
    </source>
</evidence>
<dbReference type="GO" id="GO:0016020">
    <property type="term" value="C:membrane"/>
    <property type="evidence" value="ECO:0007669"/>
    <property type="project" value="InterPro"/>
</dbReference>
<dbReference type="Proteomes" id="UP000325302">
    <property type="component" value="Unassembled WGS sequence"/>
</dbReference>
<protein>
    <submittedName>
        <fullName evidence="5">EAL domain-containing protein</fullName>
    </submittedName>
</protein>
<dbReference type="Gene3D" id="3.30.70.270">
    <property type="match status" value="1"/>
</dbReference>
<dbReference type="Gene3D" id="3.30.110.200">
    <property type="match status" value="1"/>
</dbReference>
<keyword evidence="1" id="KW-0472">Membrane</keyword>
<dbReference type="InterPro" id="IPR043128">
    <property type="entry name" value="Rev_trsase/Diguanyl_cyclase"/>
</dbReference>
<comment type="caution">
    <text evidence="5">The sequence shown here is derived from an EMBL/GenBank/DDBJ whole genome shotgun (WGS) entry which is preliminary data.</text>
</comment>
<dbReference type="PROSITE" id="PS50887">
    <property type="entry name" value="GGDEF"/>
    <property type="match status" value="1"/>
</dbReference>
<dbReference type="InterPro" id="IPR035919">
    <property type="entry name" value="EAL_sf"/>
</dbReference>
<dbReference type="GO" id="GO:0071111">
    <property type="term" value="F:cyclic-guanylate-specific phosphodiesterase activity"/>
    <property type="evidence" value="ECO:0007669"/>
    <property type="project" value="InterPro"/>
</dbReference>
<dbReference type="InterPro" id="IPR000160">
    <property type="entry name" value="GGDEF_dom"/>
</dbReference>
<dbReference type="RefSeq" id="WP_149390763.1">
    <property type="nucleotide sequence ID" value="NZ_SMRS01000004.1"/>
</dbReference>
<keyword evidence="6" id="KW-1185">Reference proteome</keyword>
<dbReference type="Pfam" id="PF00563">
    <property type="entry name" value="EAL"/>
    <property type="match status" value="1"/>
</dbReference>
<dbReference type="GO" id="GO:0007165">
    <property type="term" value="P:signal transduction"/>
    <property type="evidence" value="ECO:0007669"/>
    <property type="project" value="InterPro"/>
</dbReference>
<keyword evidence="1" id="KW-1133">Transmembrane helix</keyword>
<dbReference type="InterPro" id="IPR042461">
    <property type="entry name" value="LapD_MoxY_peri_C"/>
</dbReference>
<feature type="transmembrane region" description="Helical" evidence="1">
    <location>
        <begin position="6"/>
        <end position="30"/>
    </location>
</feature>
<feature type="domain" description="HAMP" evidence="3">
    <location>
        <begin position="171"/>
        <end position="222"/>
    </location>
</feature>
<evidence type="ECO:0000313" key="6">
    <source>
        <dbReference type="Proteomes" id="UP000325302"/>
    </source>
</evidence>
<dbReference type="CDD" id="cd01948">
    <property type="entry name" value="EAL"/>
    <property type="match status" value="1"/>
</dbReference>
<dbReference type="SMART" id="SM00304">
    <property type="entry name" value="HAMP"/>
    <property type="match status" value="1"/>
</dbReference>
<keyword evidence="1" id="KW-0812">Transmembrane</keyword>
<dbReference type="SMART" id="SM00052">
    <property type="entry name" value="EAL"/>
    <property type="match status" value="1"/>
</dbReference>
<dbReference type="PROSITE" id="PS50885">
    <property type="entry name" value="HAMP"/>
    <property type="match status" value="1"/>
</dbReference>
<dbReference type="Gene3D" id="6.20.270.20">
    <property type="entry name" value="LapD/MoxY periplasmic domain"/>
    <property type="match status" value="1"/>
</dbReference>
<dbReference type="PANTHER" id="PTHR33121">
    <property type="entry name" value="CYCLIC DI-GMP PHOSPHODIESTERASE PDEF"/>
    <property type="match status" value="1"/>
</dbReference>
<gene>
    <name evidence="5" type="ORF">E1H14_07110</name>
</gene>
<dbReference type="EMBL" id="SMRS01000004">
    <property type="protein sequence ID" value="KAA0875183.1"/>
    <property type="molecule type" value="Genomic_DNA"/>
</dbReference>
<evidence type="ECO:0000259" key="4">
    <source>
        <dbReference type="PROSITE" id="PS50887"/>
    </source>
</evidence>
<dbReference type="PROSITE" id="PS50883">
    <property type="entry name" value="EAL"/>
    <property type="match status" value="1"/>
</dbReference>
<feature type="transmembrane region" description="Helical" evidence="1">
    <location>
        <begin position="151"/>
        <end position="173"/>
    </location>
</feature>
<dbReference type="InterPro" id="IPR001633">
    <property type="entry name" value="EAL_dom"/>
</dbReference>
<dbReference type="InterPro" id="IPR029787">
    <property type="entry name" value="Nucleotide_cyclase"/>
</dbReference>
<dbReference type="InterPro" id="IPR003660">
    <property type="entry name" value="HAMP_dom"/>
</dbReference>
<reference evidence="5 6" key="1">
    <citation type="submission" date="2019-03" db="EMBL/GenBank/DDBJ databases">
        <title>Nitrincola sp. nov. isolated from an Indian soda lake.</title>
        <authorList>
            <person name="Joshi A."/>
            <person name="Thite S.V."/>
            <person name="Joseph N."/>
            <person name="Dhotre D."/>
            <person name="Moorthy M."/>
            <person name="Shouche Y.S."/>
        </authorList>
    </citation>
    <scope>NUCLEOTIDE SEQUENCE [LARGE SCALE GENOMIC DNA]</scope>
    <source>
        <strain evidence="5 6">MEB193</strain>
    </source>
</reference>
<proteinExistence type="predicted"/>
<sequence length="643" mass="72722">MSLIKQLWMAVAILMTLAFLSSFSISTYSAREYFEEQLRLKNIDNANSLALTLSQIEKDLVTVELLISAQFDTGHYQRIELIDPEGTPYQRKLYEGRDEQQVPDWFRRLAPLEVAPGVAQVQDGWHQFGTLYVESHTRFAYDALWATTRELFLWFLVVALGCGALGTLILKWITRPLDDVVVQAEAIGGRRFITSDEPRTLEFGRVVRAMNILSDRIRQMLETETQRLEEMRYKHQHDALTGLANREYFISQLDSVLSDPDDARRHALILLRVVHLAEINRDLGHQSTDALLKQLAQSLQNLMQVYPEKASASHAGRLNGSDFVLLLQDVSDLPLISDVLLQAMQTLGAEYAERVALILPHAASYFHSGESRGALMMRLDSLLASAEQRNSICAELAVQPQLAEPEFLNAEAWREAIQTALQNQGVRAVYFPVMGMDQHPLHEEAMMRLRIHDELRSAGSFMPWARRLGILPSLDLAMVRYLLEHLAESNAPKELAVNLSIETLLDPAARHQLWTLLRQMSQMAHYLWFEVPEHAVVQHLQAYREFCELMKPLGCKLGLEKAGAGFAQIGHLQELGLDYLKVDAAFIRSLEHNAANQSFLRGLCTLGHSIGLQLIAEGVEHPRERELLKEIGFDGLTGPGVRR</sequence>
<evidence type="ECO:0000313" key="5">
    <source>
        <dbReference type="EMBL" id="KAA0875183.1"/>
    </source>
</evidence>
<organism evidence="5 6">
    <name type="scientific">Nitrincola tapanii</name>
    <dbReference type="NCBI Taxonomy" id="1708751"/>
    <lineage>
        <taxon>Bacteria</taxon>
        <taxon>Pseudomonadati</taxon>
        <taxon>Pseudomonadota</taxon>
        <taxon>Gammaproteobacteria</taxon>
        <taxon>Oceanospirillales</taxon>
        <taxon>Oceanospirillaceae</taxon>
        <taxon>Nitrincola</taxon>
    </lineage>
</organism>
<feature type="domain" description="GGDEF" evidence="4">
    <location>
        <begin position="264"/>
        <end position="397"/>
    </location>
</feature>
<dbReference type="OrthoDB" id="5894408at2"/>
<dbReference type="InterPro" id="IPR050706">
    <property type="entry name" value="Cyclic-di-GMP_PDE-like"/>
</dbReference>